<gene>
    <name evidence="2" type="ORF">Moror_1667</name>
</gene>
<sequence>MSPPKSRSRYMSTLFPSTNSTPLSLLLSKLPDEILSMVFSHATHTRDDPLSAVSTPLIISHVCTKWRKVALSAGSLWTKLAVFSPEIHASQLIRISTWLTRSKSYPLEVLLDFRYDEWDWDEYSHPFTGEMMKVILELLLPHVGRWRTFEMLVDTWEPIHTFLVQTSGVKEVPMLQSVALSRINAYFVTKGQTFQPDDLKKPVPLFGGCALGSLRDAALSGVHVDWTTSYLRNLLNLSFKFHAADVMPSLKEFQNILAACPELQSLTVLGWGPRLDGDDDENDEDKASPVVASRIATLSCLARFSFGFVDVEYATDFLAMFRLPSLRELELQDISATLDPMGPLDAAPILDWLVSHSIEESAKRSTCHYPLCRVEYLELEGLRSSGENFSRFLRAFTSLKKISLSNSDSELLAALHPVKEHAASLPGSVVVGGFRERRRSSFASTTLAQSCPGLENMVCRRVDHKFLSEVVSARCQVGSGVRRLRKVEIDLQDSGEFEESSSFTLTKEDRSLLVESGVDLLVHRPASYRDDGE</sequence>
<reference evidence="2 3" key="1">
    <citation type="journal article" date="2014" name="BMC Genomics">
        <title>Genome and secretome analysis of the hemibiotrophic fungal pathogen, Moniliophthora roreri, which causes frosty pod rot disease of cacao: mechanisms of the biotrophic and necrotrophic phases.</title>
        <authorList>
            <person name="Meinhardt L.W."/>
            <person name="Costa G.G.L."/>
            <person name="Thomazella D.P.T."/>
            <person name="Teixeira P.J.P.L."/>
            <person name="Carazzolle M.F."/>
            <person name="Schuster S.C."/>
            <person name="Carlson J.E."/>
            <person name="Guiltinan M.J."/>
            <person name="Mieczkowski P."/>
            <person name="Farmer A."/>
            <person name="Ramaraj T."/>
            <person name="Crozier J."/>
            <person name="Davis R.E."/>
            <person name="Shao J."/>
            <person name="Melnick R.L."/>
            <person name="Pereira G.A.G."/>
            <person name="Bailey B.A."/>
        </authorList>
    </citation>
    <scope>NUCLEOTIDE SEQUENCE [LARGE SCALE GENOMIC DNA]</scope>
    <source>
        <strain evidence="2 3">MCA 2997</strain>
    </source>
</reference>
<dbReference type="Proteomes" id="UP000017559">
    <property type="component" value="Unassembled WGS sequence"/>
</dbReference>
<evidence type="ECO:0000313" key="3">
    <source>
        <dbReference type="Proteomes" id="UP000017559"/>
    </source>
</evidence>
<dbReference type="HOGENOM" id="CLU_020999_2_1_1"/>
<evidence type="ECO:0000259" key="1">
    <source>
        <dbReference type="PROSITE" id="PS50181"/>
    </source>
</evidence>
<dbReference type="InterPro" id="IPR001810">
    <property type="entry name" value="F-box_dom"/>
</dbReference>
<dbReference type="PROSITE" id="PS50181">
    <property type="entry name" value="FBOX"/>
    <property type="match status" value="1"/>
</dbReference>
<keyword evidence="3" id="KW-1185">Reference proteome</keyword>
<dbReference type="KEGG" id="mrr:Moror_1667"/>
<dbReference type="EMBL" id="AWSO01000190">
    <property type="protein sequence ID" value="ESK93515.1"/>
    <property type="molecule type" value="Genomic_DNA"/>
</dbReference>
<dbReference type="InterPro" id="IPR036047">
    <property type="entry name" value="F-box-like_dom_sf"/>
</dbReference>
<protein>
    <recommendedName>
        <fullName evidence="1">F-box domain-containing protein</fullName>
    </recommendedName>
</protein>
<dbReference type="STRING" id="1381753.V2XLZ1"/>
<accession>V2XLZ1</accession>
<dbReference type="Gene3D" id="1.20.1280.50">
    <property type="match status" value="1"/>
</dbReference>
<proteinExistence type="predicted"/>
<name>V2XLZ1_MONRO</name>
<organism evidence="2 3">
    <name type="scientific">Moniliophthora roreri (strain MCA 2997)</name>
    <name type="common">Cocoa frosty pod rot fungus</name>
    <name type="synonym">Crinipellis roreri</name>
    <dbReference type="NCBI Taxonomy" id="1381753"/>
    <lineage>
        <taxon>Eukaryota</taxon>
        <taxon>Fungi</taxon>
        <taxon>Dikarya</taxon>
        <taxon>Basidiomycota</taxon>
        <taxon>Agaricomycotina</taxon>
        <taxon>Agaricomycetes</taxon>
        <taxon>Agaricomycetidae</taxon>
        <taxon>Agaricales</taxon>
        <taxon>Marasmiineae</taxon>
        <taxon>Marasmiaceae</taxon>
        <taxon>Moniliophthora</taxon>
    </lineage>
</organism>
<comment type="caution">
    <text evidence="2">The sequence shown here is derived from an EMBL/GenBank/DDBJ whole genome shotgun (WGS) entry which is preliminary data.</text>
</comment>
<feature type="domain" description="F-box" evidence="1">
    <location>
        <begin position="24"/>
        <end position="80"/>
    </location>
</feature>
<dbReference type="SUPFAM" id="SSF81383">
    <property type="entry name" value="F-box domain"/>
    <property type="match status" value="1"/>
</dbReference>
<dbReference type="OrthoDB" id="3252356at2759"/>
<dbReference type="Pfam" id="PF12937">
    <property type="entry name" value="F-box-like"/>
    <property type="match status" value="1"/>
</dbReference>
<evidence type="ECO:0000313" key="2">
    <source>
        <dbReference type="EMBL" id="ESK93515.1"/>
    </source>
</evidence>
<dbReference type="AlphaFoldDB" id="V2XLZ1"/>